<feature type="transmembrane region" description="Helical" evidence="2">
    <location>
        <begin position="60"/>
        <end position="82"/>
    </location>
</feature>
<name>A0A218YW99_9HELO</name>
<feature type="compositionally biased region" description="Polar residues" evidence="1">
    <location>
        <begin position="271"/>
        <end position="291"/>
    </location>
</feature>
<dbReference type="STRING" id="503106.A0A218YW99"/>
<gene>
    <name evidence="3" type="ORF">B2J93_7096</name>
</gene>
<keyword evidence="2" id="KW-0812">Transmembrane</keyword>
<evidence type="ECO:0000313" key="3">
    <source>
        <dbReference type="EMBL" id="OWO98834.1"/>
    </source>
</evidence>
<evidence type="ECO:0000256" key="2">
    <source>
        <dbReference type="SAM" id="Phobius"/>
    </source>
</evidence>
<comment type="caution">
    <text evidence="3">The sequence shown here is derived from an EMBL/GenBank/DDBJ whole genome shotgun (WGS) entry which is preliminary data.</text>
</comment>
<reference evidence="3 4" key="1">
    <citation type="submission" date="2017-04" db="EMBL/GenBank/DDBJ databases">
        <title>Draft genome sequence of Marssonina coronaria NL1: causal agent of apple blotch.</title>
        <authorList>
            <person name="Cheng Q."/>
        </authorList>
    </citation>
    <scope>NUCLEOTIDE SEQUENCE [LARGE SCALE GENOMIC DNA]</scope>
    <source>
        <strain evidence="3 4">NL1</strain>
    </source>
</reference>
<dbReference type="Proteomes" id="UP000242519">
    <property type="component" value="Unassembled WGS sequence"/>
</dbReference>
<dbReference type="OrthoDB" id="5316527at2759"/>
<accession>A0A218YW99</accession>
<keyword evidence="4" id="KW-1185">Reference proteome</keyword>
<dbReference type="EMBL" id="MZNU01000377">
    <property type="protein sequence ID" value="OWO98834.1"/>
    <property type="molecule type" value="Genomic_DNA"/>
</dbReference>
<keyword evidence="2" id="KW-1133">Transmembrane helix</keyword>
<organism evidence="3 4">
    <name type="scientific">Diplocarpon coronariae</name>
    <dbReference type="NCBI Taxonomy" id="2795749"/>
    <lineage>
        <taxon>Eukaryota</taxon>
        <taxon>Fungi</taxon>
        <taxon>Dikarya</taxon>
        <taxon>Ascomycota</taxon>
        <taxon>Pezizomycotina</taxon>
        <taxon>Leotiomycetes</taxon>
        <taxon>Helotiales</taxon>
        <taxon>Drepanopezizaceae</taxon>
        <taxon>Diplocarpon</taxon>
    </lineage>
</organism>
<evidence type="ECO:0000256" key="1">
    <source>
        <dbReference type="SAM" id="MobiDB-lite"/>
    </source>
</evidence>
<protein>
    <submittedName>
        <fullName evidence="3">Uncharacterized protein</fullName>
    </submittedName>
</protein>
<dbReference type="InParanoid" id="A0A218YW99"/>
<evidence type="ECO:0000313" key="4">
    <source>
        <dbReference type="Proteomes" id="UP000242519"/>
    </source>
</evidence>
<dbReference type="AlphaFoldDB" id="A0A218YW99"/>
<keyword evidence="2" id="KW-0472">Membrane</keyword>
<sequence length="408" mass="46086">MLRMMRAPRALLLLDGSLRRQNFVSLSRLPLKLEAKHQAGQSSNIKRVRFKKQWMRPKQIVIYMLAAYVSLSIYTEVVLSPLDRAAADALQNLPSEEFEEAHKPLFIPFPGTTKQLKPVPYRGSDPEWQEFVKFSKDKKLAQKVRDELAAIVQSAASKHPVLTVRCGKRMVLRRYWLDVDFPQFAPAGFERKGIEIGDDYIEWRTQPVESQVALRIKQCLWPSALAQSSWSFIKVMVVDDMKHLARMLGFRSGTPPAPLDQVLTRRQQLLKGSQAPQLATEDNTRAQTTAVATPPKGLTAGSSEKPALMGKGPEELEVGSAAMALHAHLVKPMMAFRTKFSQTWRPAPDFPPRGSILVSGMVELDAPKAWLVFDVRASWDPKTRAYDPRSMIVRLRRMQPKKQGPTPI</sequence>
<feature type="region of interest" description="Disordered" evidence="1">
    <location>
        <begin position="271"/>
        <end position="308"/>
    </location>
</feature>
<proteinExistence type="predicted"/>